<gene>
    <name evidence="1" type="ORF">UFOVP751_49</name>
</gene>
<reference evidence="1" key="1">
    <citation type="submission" date="2020-05" db="EMBL/GenBank/DDBJ databases">
        <authorList>
            <person name="Chiriac C."/>
            <person name="Salcher M."/>
            <person name="Ghai R."/>
            <person name="Kavagutti S V."/>
        </authorList>
    </citation>
    <scope>NUCLEOTIDE SEQUENCE</scope>
</reference>
<evidence type="ECO:0000313" key="1">
    <source>
        <dbReference type="EMBL" id="CAB5238807.1"/>
    </source>
</evidence>
<organism evidence="1">
    <name type="scientific">uncultured Caudovirales phage</name>
    <dbReference type="NCBI Taxonomy" id="2100421"/>
    <lineage>
        <taxon>Viruses</taxon>
        <taxon>Duplodnaviria</taxon>
        <taxon>Heunggongvirae</taxon>
        <taxon>Uroviricota</taxon>
        <taxon>Caudoviricetes</taxon>
        <taxon>Peduoviridae</taxon>
        <taxon>Maltschvirus</taxon>
        <taxon>Maltschvirus maltsch</taxon>
    </lineage>
</organism>
<proteinExistence type="predicted"/>
<accession>A0A6J7XSJ3</accession>
<name>A0A6J7XSJ3_9CAUD</name>
<sequence>MTAAKKGSRVRAVRAILRAAEDGMTVQEIRIQLPKVDQAHLSRILRSMPDAYIDRWVSVSGDRWHRAVWAVVIPPEDCPRPHKKDDYYD</sequence>
<dbReference type="EMBL" id="LR798465">
    <property type="protein sequence ID" value="CAB5238807.1"/>
    <property type="molecule type" value="Genomic_DNA"/>
</dbReference>
<protein>
    <submittedName>
        <fullName evidence="1">Uncharacterized protein</fullName>
    </submittedName>
</protein>